<keyword evidence="4" id="KW-1185">Reference proteome</keyword>
<proteinExistence type="inferred from homology"/>
<dbReference type="InterPro" id="IPR014756">
    <property type="entry name" value="Ig_E-set"/>
</dbReference>
<dbReference type="Pfam" id="PF01841">
    <property type="entry name" value="Transglut_core"/>
    <property type="match status" value="2"/>
</dbReference>
<comment type="caution">
    <text evidence="3">The sequence shown here is derived from an EMBL/GenBank/DDBJ whole genome shotgun (WGS) entry which is preliminary data.</text>
</comment>
<dbReference type="InterPro" id="IPR013783">
    <property type="entry name" value="Ig-like_fold"/>
</dbReference>
<name>A0A3S3SJM0_9ACAR</name>
<sequence length="1352" mass="155493">MCKEILRRIKHVEFNPENNAKAHHTSDFDAVYDGDLIIRRGQPFVLQVEISEPFDETKHDIYLQFGFGPRPSAEDNSFVSLKLRHNENFMREKSGWDINLFRVKDNVLEMRIFSPATIPVGKWKLLLILSEKGQRRRTYRMKKNIYILFNPWDEVYFPDESALKEYVLNDIGKIHMGTFKSRDAREWLYGQGNSNDDDGLVVGKWEEPYKPGRAPWEWMGSAIILQQYHQTNGTPVKYGQCWVFAGVITTICRALGMPTRTITNYRSAHDTNNNLRIERYYNKTGELNSDLSRDSIWNFHVWNEVWMKRFDLPEKYSGWQVIDSTPQEISSGYYRTGPAPVSAIKEGEINIGFDGPFIYSEVNADLEDFLIDDDGKINKQIPETNYIGGQILTKSVRGHRNIFHPSNDEDLTYTYKYPEGTLEERRSFINASSILGIDTEPDILTRKKKPMEVELKSKTENDTYLGEPIIIRHELRNKNFKFNRTLSVGVNVTSEFYNSMKGKTIKQFEDVIILAPEETKMLEFTIPVEEYADKLVTFSMLRIMFFAKIEELQEDNLLNSVQNFKLINPELELSLNGVAVKAKTPFDLSIRFSNPLPKVLTECKLTIEGRNFGPKDIPIKDIRARETISHLEQNIRLRKPGEEHFTSNLNCKELNNILGNIDFKQHKTDLYEIGSDDLILRRGFPFTLKLQLSEHFIPTQQEIVLQFLFGKTQRFDSDSLAILKLKRNNRFMLKRNVWDSNIVSINNADIEAQIYAPATVAVGVWNLRVLITQNGYTRSYRVTNNFYILFNPWSKYDSVYMPSDSMKQEYVLNDVGKIYMGTYGSPEAREWLYGQFRLGVLPAVMFILQKSGLNPSERANAIQVSSMLSALTNSHDENGVVYGKWEKPYEPYKAPWEWTGSASILQMYYESNGKPVRYGQCWVYAAVLTTICRALGLPARPVTNYASAHDTNKDIAIERYFDGQGEVNPHLSRDSIWNFHVWTEVWMARDDLQTGYNGWQVIDATPQEPSDGIYRTGPVPVRAIKNGDVKILYDGPFVYAEVNADVKDYSYDNKTGQYKALKTKQSTVGRQIITKRMGYTNFNSILADAEDITLTYKFREGTREERESYNRALSELGLRMFYAARPPPASVRPPGEADFPLLLDDVSMLSSTADEWPVGRPFEVIINLVNNGVSKRTVVLSVNVSSSFYTGNISLAITERKERLVLAPHENLTFAFIVAPEDYVGKLEDFSILKVIAFAKVEETNQILNDIHDIKLINPGLRLTAEQNVRSKQPFNFVIEFVNPLRKTLRNCKFNIESRNYGPKEILVRDIAANEHFTHLEKAVILKPGLEMFIVNFVCQFVSDTASDDDKE</sequence>
<dbReference type="InterPro" id="IPR001102">
    <property type="entry name" value="Transglutaminase_N"/>
</dbReference>
<dbReference type="EMBL" id="NCKU01000309">
    <property type="protein sequence ID" value="RWS16047.1"/>
    <property type="molecule type" value="Genomic_DNA"/>
</dbReference>
<accession>A0A3S3SJM0</accession>
<dbReference type="PANTHER" id="PTHR11590">
    <property type="entry name" value="PROTEIN-GLUTAMINE GAMMA-GLUTAMYLTRANSFERASE"/>
    <property type="match status" value="1"/>
</dbReference>
<dbReference type="InterPro" id="IPR013808">
    <property type="entry name" value="Transglutaminase_AS"/>
</dbReference>
<evidence type="ECO:0000259" key="2">
    <source>
        <dbReference type="SMART" id="SM00460"/>
    </source>
</evidence>
<dbReference type="SUPFAM" id="SSF54001">
    <property type="entry name" value="Cysteine proteinases"/>
    <property type="match status" value="2"/>
</dbReference>
<dbReference type="SUPFAM" id="SSF81296">
    <property type="entry name" value="E set domains"/>
    <property type="match status" value="2"/>
</dbReference>
<dbReference type="Pfam" id="PF00868">
    <property type="entry name" value="Transglut_N"/>
    <property type="match status" value="2"/>
</dbReference>
<dbReference type="InterPro" id="IPR036985">
    <property type="entry name" value="Transglutaminase-like_sf"/>
</dbReference>
<comment type="similarity">
    <text evidence="1">Belongs to the transglutaminase superfamily. Transglutaminase family.</text>
</comment>
<protein>
    <recommendedName>
        <fullName evidence="2">Transglutaminase-like domain-containing protein</fullName>
    </recommendedName>
</protein>
<dbReference type="Gene3D" id="3.90.260.10">
    <property type="entry name" value="Transglutaminase-like"/>
    <property type="match status" value="3"/>
</dbReference>
<gene>
    <name evidence="3" type="ORF">B4U79_04263</name>
</gene>
<evidence type="ECO:0000256" key="1">
    <source>
        <dbReference type="ARBA" id="ARBA00005968"/>
    </source>
</evidence>
<dbReference type="SUPFAM" id="SSF49309">
    <property type="entry name" value="Transglutaminase, two C-terminal domains"/>
    <property type="match status" value="4"/>
</dbReference>
<dbReference type="Gene3D" id="2.60.40.10">
    <property type="entry name" value="Immunoglobulins"/>
    <property type="match status" value="6"/>
</dbReference>
<dbReference type="PANTHER" id="PTHR11590:SF40">
    <property type="entry name" value="HEMOCYTE PROTEIN-GLUTAMINE GAMMA-GLUTAMYLTRANSFERASE-LIKE PROTEIN"/>
    <property type="match status" value="1"/>
</dbReference>
<dbReference type="InterPro" id="IPR050779">
    <property type="entry name" value="Transglutaminase"/>
</dbReference>
<evidence type="ECO:0000313" key="3">
    <source>
        <dbReference type="EMBL" id="RWS16047.1"/>
    </source>
</evidence>
<dbReference type="Proteomes" id="UP000285301">
    <property type="component" value="Unassembled WGS sequence"/>
</dbReference>
<dbReference type="OrthoDB" id="437511at2759"/>
<dbReference type="FunFam" id="3.90.260.10:FF:000002">
    <property type="entry name" value="Erythrocyte membrane protein band 4.2"/>
    <property type="match status" value="1"/>
</dbReference>
<evidence type="ECO:0000313" key="4">
    <source>
        <dbReference type="Proteomes" id="UP000285301"/>
    </source>
</evidence>
<dbReference type="InterPro" id="IPR036238">
    <property type="entry name" value="Transglutaminase_C_sf"/>
</dbReference>
<feature type="domain" description="Transglutaminase-like" evidence="2">
    <location>
        <begin position="233"/>
        <end position="326"/>
    </location>
</feature>
<dbReference type="SMART" id="SM00460">
    <property type="entry name" value="TGc"/>
    <property type="match status" value="2"/>
</dbReference>
<dbReference type="PROSITE" id="PS00547">
    <property type="entry name" value="TRANSGLUTAMINASES"/>
    <property type="match status" value="2"/>
</dbReference>
<feature type="domain" description="Transglutaminase-like" evidence="2">
    <location>
        <begin position="913"/>
        <end position="1006"/>
    </location>
</feature>
<organism evidence="3 4">
    <name type="scientific">Dinothrombium tinctorium</name>
    <dbReference type="NCBI Taxonomy" id="1965070"/>
    <lineage>
        <taxon>Eukaryota</taxon>
        <taxon>Metazoa</taxon>
        <taxon>Ecdysozoa</taxon>
        <taxon>Arthropoda</taxon>
        <taxon>Chelicerata</taxon>
        <taxon>Arachnida</taxon>
        <taxon>Acari</taxon>
        <taxon>Acariformes</taxon>
        <taxon>Trombidiformes</taxon>
        <taxon>Prostigmata</taxon>
        <taxon>Anystina</taxon>
        <taxon>Parasitengona</taxon>
        <taxon>Trombidioidea</taxon>
        <taxon>Trombidiidae</taxon>
        <taxon>Dinothrombium</taxon>
    </lineage>
</organism>
<reference evidence="3 4" key="1">
    <citation type="journal article" date="2018" name="Gigascience">
        <title>Genomes of trombidid mites reveal novel predicted allergens and laterally-transferred genes associated with secondary metabolism.</title>
        <authorList>
            <person name="Dong X."/>
            <person name="Chaisiri K."/>
            <person name="Xia D."/>
            <person name="Armstrong S.D."/>
            <person name="Fang Y."/>
            <person name="Donnelly M.J."/>
            <person name="Kadowaki T."/>
            <person name="McGarry J.W."/>
            <person name="Darby A.C."/>
            <person name="Makepeace B.L."/>
        </authorList>
    </citation>
    <scope>NUCLEOTIDE SEQUENCE [LARGE SCALE GENOMIC DNA]</scope>
    <source>
        <strain evidence="3">UoL-WK</strain>
    </source>
</reference>
<dbReference type="InterPro" id="IPR038765">
    <property type="entry name" value="Papain-like_cys_pep_sf"/>
</dbReference>
<dbReference type="GO" id="GO:0003810">
    <property type="term" value="F:protein-glutamine gamma-glutamyltransferase activity"/>
    <property type="evidence" value="ECO:0007669"/>
    <property type="project" value="InterPro"/>
</dbReference>
<dbReference type="InterPro" id="IPR002931">
    <property type="entry name" value="Transglutaminase-like"/>
</dbReference>